<accession>A0AAV7JP55</accession>
<dbReference type="GO" id="GO:0000387">
    <property type="term" value="P:spliceosomal snRNP assembly"/>
    <property type="evidence" value="ECO:0007669"/>
    <property type="project" value="UniProtKB-UniRule"/>
</dbReference>
<evidence type="ECO:0000256" key="1">
    <source>
        <dbReference type="ARBA" id="ARBA00004123"/>
    </source>
</evidence>
<dbReference type="Pfam" id="PF01423">
    <property type="entry name" value="LSM"/>
    <property type="match status" value="1"/>
</dbReference>
<feature type="region of interest" description="Disordered" evidence="13">
    <location>
        <begin position="87"/>
        <end position="127"/>
    </location>
</feature>
<proteinExistence type="inferred from homology"/>
<dbReference type="GO" id="GO:0005681">
    <property type="term" value="C:spliceosomal complex"/>
    <property type="evidence" value="ECO:0007669"/>
    <property type="project" value="UniProtKB-KW"/>
</dbReference>
<evidence type="ECO:0000256" key="2">
    <source>
        <dbReference type="ARBA" id="ARBA00004514"/>
    </source>
</evidence>
<keyword evidence="16" id="KW-1185">Reference proteome</keyword>
<dbReference type="InterPro" id="IPR001163">
    <property type="entry name" value="Sm_dom_euk/arc"/>
</dbReference>
<keyword evidence="8 12" id="KW-0508">mRNA splicing</keyword>
<evidence type="ECO:0000256" key="7">
    <source>
        <dbReference type="ARBA" id="ARBA00022728"/>
    </source>
</evidence>
<dbReference type="EMBL" id="JAKMXF010000310">
    <property type="protein sequence ID" value="KAI6650758.1"/>
    <property type="molecule type" value="Genomic_DNA"/>
</dbReference>
<name>A0AAV7JP55_9METZ</name>
<evidence type="ECO:0000256" key="13">
    <source>
        <dbReference type="SAM" id="MobiDB-lite"/>
    </source>
</evidence>
<sequence>MAQLGVPVKLLHEAEGHIVTCETVSGVVYRGKLLEAEDNMNCQIISVTCTARDGRVTKLEQVFIRGSQIRFLILPDMLKNAPMFKRMQTKGGKSGKPSLAQASAREAERERFKQRSRGAVQFNKRKA</sequence>
<evidence type="ECO:0000256" key="3">
    <source>
        <dbReference type="ARBA" id="ARBA00008146"/>
    </source>
</evidence>
<keyword evidence="9 12" id="KW-0539">Nucleus</keyword>
<evidence type="ECO:0000256" key="6">
    <source>
        <dbReference type="ARBA" id="ARBA00022664"/>
    </source>
</evidence>
<comment type="subcellular location">
    <subcellularLocation>
        <location evidence="2">Cytoplasm</location>
        <location evidence="2">Cytosol</location>
    </subcellularLocation>
    <subcellularLocation>
        <location evidence="1 12">Nucleus</location>
    </subcellularLocation>
</comment>
<evidence type="ECO:0000256" key="4">
    <source>
        <dbReference type="ARBA" id="ARBA00020160"/>
    </source>
</evidence>
<dbReference type="CDD" id="cd01721">
    <property type="entry name" value="Sm_D3"/>
    <property type="match status" value="1"/>
</dbReference>
<protein>
    <recommendedName>
        <fullName evidence="4 12">Small nuclear ribonucleoprotein Sm D3</fullName>
        <shortName evidence="12">Sm-D3</shortName>
    </recommendedName>
    <alternativeName>
        <fullName evidence="11 12">snRNP core protein D3</fullName>
    </alternativeName>
</protein>
<keyword evidence="10 12" id="KW-0687">Ribonucleoprotein</keyword>
<keyword evidence="7" id="KW-0747">Spliceosome</keyword>
<dbReference type="Proteomes" id="UP001165289">
    <property type="component" value="Unassembled WGS sequence"/>
</dbReference>
<comment type="caution">
    <text evidence="15">The sequence shown here is derived from an EMBL/GenBank/DDBJ whole genome shotgun (WGS) entry which is preliminary data.</text>
</comment>
<dbReference type="GO" id="GO:0005829">
    <property type="term" value="C:cytosol"/>
    <property type="evidence" value="ECO:0007669"/>
    <property type="project" value="UniProtKB-SubCell"/>
</dbReference>
<evidence type="ECO:0000256" key="10">
    <source>
        <dbReference type="ARBA" id="ARBA00023274"/>
    </source>
</evidence>
<organism evidence="15 16">
    <name type="scientific">Oopsacas minuta</name>
    <dbReference type="NCBI Taxonomy" id="111878"/>
    <lineage>
        <taxon>Eukaryota</taxon>
        <taxon>Metazoa</taxon>
        <taxon>Porifera</taxon>
        <taxon>Hexactinellida</taxon>
        <taxon>Hexasterophora</taxon>
        <taxon>Lyssacinosida</taxon>
        <taxon>Leucopsacidae</taxon>
        <taxon>Oopsacas</taxon>
    </lineage>
</organism>
<dbReference type="FunFam" id="2.30.30.100:FF:000002">
    <property type="entry name" value="Small nuclear ribonucleoprotein Sm D3"/>
    <property type="match status" value="1"/>
</dbReference>
<keyword evidence="6 12" id="KW-0507">mRNA processing</keyword>
<dbReference type="InterPro" id="IPR027141">
    <property type="entry name" value="LSm4/Sm_D1/D3"/>
</dbReference>
<evidence type="ECO:0000256" key="11">
    <source>
        <dbReference type="ARBA" id="ARBA00033126"/>
    </source>
</evidence>
<dbReference type="PROSITE" id="PS52002">
    <property type="entry name" value="SM"/>
    <property type="match status" value="1"/>
</dbReference>
<feature type="domain" description="Sm" evidence="14">
    <location>
        <begin position="6"/>
        <end position="78"/>
    </location>
</feature>
<dbReference type="AlphaFoldDB" id="A0AAV7JP55"/>
<dbReference type="InterPro" id="IPR010920">
    <property type="entry name" value="LSM_dom_sf"/>
</dbReference>
<evidence type="ECO:0000256" key="8">
    <source>
        <dbReference type="ARBA" id="ARBA00023187"/>
    </source>
</evidence>
<evidence type="ECO:0000256" key="12">
    <source>
        <dbReference type="RuleBase" id="RU365050"/>
    </source>
</evidence>
<evidence type="ECO:0000256" key="9">
    <source>
        <dbReference type="ARBA" id="ARBA00023242"/>
    </source>
</evidence>
<dbReference type="InterPro" id="IPR034099">
    <property type="entry name" value="SmD3"/>
</dbReference>
<dbReference type="Gene3D" id="2.30.30.100">
    <property type="match status" value="1"/>
</dbReference>
<dbReference type="SMART" id="SM00651">
    <property type="entry name" value="Sm"/>
    <property type="match status" value="1"/>
</dbReference>
<dbReference type="PANTHER" id="PTHR23338">
    <property type="entry name" value="SMALL NUCLEAR RIBONUCLEOPROTEIN SM"/>
    <property type="match status" value="1"/>
</dbReference>
<dbReference type="SUPFAM" id="SSF50182">
    <property type="entry name" value="Sm-like ribonucleoproteins"/>
    <property type="match status" value="1"/>
</dbReference>
<evidence type="ECO:0000256" key="5">
    <source>
        <dbReference type="ARBA" id="ARBA00022490"/>
    </source>
</evidence>
<dbReference type="GO" id="GO:0003723">
    <property type="term" value="F:RNA binding"/>
    <property type="evidence" value="ECO:0007669"/>
    <property type="project" value="InterPro"/>
</dbReference>
<comment type="similarity">
    <text evidence="3 12">Belongs to the snRNP core protein family.</text>
</comment>
<gene>
    <name evidence="15" type="ORF">LOD99_7809</name>
</gene>
<reference evidence="15 16" key="1">
    <citation type="journal article" date="2023" name="BMC Biol.">
        <title>The compact genome of the sponge Oopsacas minuta (Hexactinellida) is lacking key metazoan core genes.</title>
        <authorList>
            <person name="Santini S."/>
            <person name="Schenkelaars Q."/>
            <person name="Jourda C."/>
            <person name="Duchesne M."/>
            <person name="Belahbib H."/>
            <person name="Rocher C."/>
            <person name="Selva M."/>
            <person name="Riesgo A."/>
            <person name="Vervoort M."/>
            <person name="Leys S.P."/>
            <person name="Kodjabachian L."/>
            <person name="Le Bivic A."/>
            <person name="Borchiellini C."/>
            <person name="Claverie J.M."/>
            <person name="Renard E."/>
        </authorList>
    </citation>
    <scope>NUCLEOTIDE SEQUENCE [LARGE SCALE GENOMIC DNA]</scope>
    <source>
        <strain evidence="15">SPO-2</strain>
    </source>
</reference>
<evidence type="ECO:0000259" key="14">
    <source>
        <dbReference type="PROSITE" id="PS52002"/>
    </source>
</evidence>
<evidence type="ECO:0000313" key="15">
    <source>
        <dbReference type="EMBL" id="KAI6650758.1"/>
    </source>
</evidence>
<dbReference type="InterPro" id="IPR047575">
    <property type="entry name" value="Sm"/>
</dbReference>
<evidence type="ECO:0000313" key="16">
    <source>
        <dbReference type="Proteomes" id="UP001165289"/>
    </source>
</evidence>
<keyword evidence="5" id="KW-0963">Cytoplasm</keyword>